<evidence type="ECO:0000256" key="10">
    <source>
        <dbReference type="SAM" id="Coils"/>
    </source>
</evidence>
<dbReference type="InterPro" id="IPR002455">
    <property type="entry name" value="GPCR3_GABA-B"/>
</dbReference>
<gene>
    <name evidence="15" type="ORF">IHE44_0005756</name>
    <name evidence="14" type="ORF">IHE44_007709</name>
</gene>
<dbReference type="PANTHER" id="PTHR10519">
    <property type="entry name" value="GABA-B RECEPTOR"/>
    <property type="match status" value="1"/>
</dbReference>
<name>A0A835NGW4_9PASS</name>
<dbReference type="InterPro" id="IPR041946">
    <property type="entry name" value="GPR156_7TM"/>
</dbReference>
<evidence type="ECO:0000256" key="7">
    <source>
        <dbReference type="ARBA" id="ARBA00023170"/>
    </source>
</evidence>
<dbReference type="OrthoDB" id="411630at2759"/>
<evidence type="ECO:0000313" key="16">
    <source>
        <dbReference type="Proteomes" id="UP000618051"/>
    </source>
</evidence>
<feature type="transmembrane region" description="Helical" evidence="12">
    <location>
        <begin position="296"/>
        <end position="318"/>
    </location>
</feature>
<dbReference type="AlphaFoldDB" id="A0A835NGW4"/>
<organism evidence="14">
    <name type="scientific">Lamprotornis superbus</name>
    <dbReference type="NCBI Taxonomy" id="245042"/>
    <lineage>
        <taxon>Eukaryota</taxon>
        <taxon>Metazoa</taxon>
        <taxon>Chordata</taxon>
        <taxon>Craniata</taxon>
        <taxon>Vertebrata</taxon>
        <taxon>Euteleostomi</taxon>
        <taxon>Archelosauria</taxon>
        <taxon>Archosauria</taxon>
        <taxon>Dinosauria</taxon>
        <taxon>Saurischia</taxon>
        <taxon>Theropoda</taxon>
        <taxon>Coelurosauria</taxon>
        <taxon>Aves</taxon>
        <taxon>Neognathae</taxon>
        <taxon>Neoaves</taxon>
        <taxon>Telluraves</taxon>
        <taxon>Australaves</taxon>
        <taxon>Passeriformes</taxon>
        <taxon>Sturnidae</taxon>
        <taxon>Lamprotornis</taxon>
    </lineage>
</organism>
<keyword evidence="7" id="KW-0675">Receptor</keyword>
<keyword evidence="6 12" id="KW-0472">Membrane</keyword>
<dbReference type="Pfam" id="PF00003">
    <property type="entry name" value="7tm_3"/>
    <property type="match status" value="2"/>
</dbReference>
<dbReference type="GO" id="GO:0007214">
    <property type="term" value="P:gamma-aminobutyric acid signaling pathway"/>
    <property type="evidence" value="ECO:0007669"/>
    <property type="project" value="TreeGrafter"/>
</dbReference>
<evidence type="ECO:0000256" key="3">
    <source>
        <dbReference type="ARBA" id="ARBA00022692"/>
    </source>
</evidence>
<keyword evidence="9" id="KW-0807">Transducer</keyword>
<feature type="transmembrane region" description="Helical" evidence="12">
    <location>
        <begin position="109"/>
        <end position="128"/>
    </location>
</feature>
<comment type="similarity">
    <text evidence="2">Belongs to the G-protein coupled receptor 3 family. GABA-B receptor subfamily.</text>
</comment>
<feature type="transmembrane region" description="Helical" evidence="12">
    <location>
        <begin position="253"/>
        <end position="276"/>
    </location>
</feature>
<evidence type="ECO:0000256" key="12">
    <source>
        <dbReference type="SAM" id="Phobius"/>
    </source>
</evidence>
<evidence type="ECO:0000256" key="11">
    <source>
        <dbReference type="SAM" id="MobiDB-lite"/>
    </source>
</evidence>
<accession>A0A835NGW4</accession>
<dbReference type="CDD" id="cd15292">
    <property type="entry name" value="7tmC_GPR156"/>
    <property type="match status" value="1"/>
</dbReference>
<feature type="non-terminal residue" evidence="14">
    <location>
        <position position="884"/>
    </location>
</feature>
<evidence type="ECO:0000256" key="5">
    <source>
        <dbReference type="ARBA" id="ARBA00023040"/>
    </source>
</evidence>
<evidence type="ECO:0000256" key="8">
    <source>
        <dbReference type="ARBA" id="ARBA00023180"/>
    </source>
</evidence>
<dbReference type="InterPro" id="IPR017978">
    <property type="entry name" value="GPCR_3_C"/>
</dbReference>
<evidence type="ECO:0000256" key="2">
    <source>
        <dbReference type="ARBA" id="ARBA00008991"/>
    </source>
</evidence>
<dbReference type="EMBL" id="JADDUC010000291">
    <property type="protein sequence ID" value="KAG0114539.1"/>
    <property type="molecule type" value="Genomic_DNA"/>
</dbReference>
<dbReference type="EMBL" id="JADDUC020000002">
    <property type="protein sequence ID" value="KAI1242239.1"/>
    <property type="molecule type" value="Genomic_DNA"/>
</dbReference>
<evidence type="ECO:0000256" key="9">
    <source>
        <dbReference type="ARBA" id="ARBA00023224"/>
    </source>
</evidence>
<dbReference type="PANTHER" id="PTHR10519:SF20">
    <property type="entry name" value="G-PROTEIN COUPLED RECEPTOR 156-RELATED"/>
    <property type="match status" value="1"/>
</dbReference>
<feature type="domain" description="G-protein coupled receptors family 3 profile" evidence="13">
    <location>
        <begin position="255"/>
        <end position="445"/>
    </location>
</feature>
<sequence length="884" mass="96763">MVCAKGFFSLEKANAHPSSRAKPGFNCSELCDGSSSFGSQEQQQRVLQELCTVTVTSFDRSMKSSLSFSAGLLGVMWTFLTGGVLLALFFLIFTIRFRKNRIVKMSSPNLNIVTLLGSGLTYTSAYLFGIQEQSLTSGDSMEKLIQVSVLMKICSAAKKLTHSLTAPVLCQAVVAVWRIPSSFVLPSASCASTSPAACLAACRTVPWAPASNPFLSADVVCKTANAIPTENLWLPFAYVKATAQLSPSLWIPWQVRLCLLCVGTSLVFGPVLGKSWRLYKVFTQRVPDKRVIIKDLQLLAMVAALVLADTVLLLTWMFSDPVQCFRSLSVSLRATEKGMTCSVSRVQSCASLYSDLWLILILGFKSIHLLYGTYLAGLTDSVSSSPVNQSLTLIVGVNLIFLAAGTICLVHRFFRTWHNLLFGFTSGGIFVCTTTINCFIFIPQLKQWKAFEKESQTMSHMAKYFTSPSRSCRSVYNEEQLYQLIGEKNSMKQLLTEKNAMIESLQEQVSSAKEKLMRLMSAESSRDPHALPAAPCAWNSGQPGDCCPLDPERDGWLPPCLLGSSPLGSNAQALQKNAAQEPVCSQVLLFNTEDSIDVGLKDVQECGTPAVQRQLPEQLPSQDNSAGVAWESSPKVSYVNSEKLWEILQELSLDGKNYSPALSAGPPLGNQGTSGKQVETRVGQEGYPSIHTPLSPYLARHCQRIPLPPASTHFPGHISPCSICKVKEAGSWVRGEPAHSSLGMGGKMAARGLLHLPAPSSPTIPREASLQLEGWLGWPVSQYASSCIPQEQQWWQGTLRRPAEPSLRSLYYYPDSDSSSSSSEEMFHGCHRPCCEVCFQSPRGSLDSSSTDMDTEHSDCKDHQTEHHGRPQPVVNFKDDLKPT</sequence>
<comment type="subcellular location">
    <subcellularLocation>
        <location evidence="1">Membrane</location>
        <topology evidence="1">Multi-pass membrane protein</topology>
    </subcellularLocation>
</comment>
<protein>
    <recommendedName>
        <fullName evidence="13">G-protein coupled receptors family 3 profile domain-containing protein</fullName>
    </recommendedName>
</protein>
<keyword evidence="8" id="KW-0325">Glycoprotein</keyword>
<comment type="caution">
    <text evidence="14">The sequence shown here is derived from an EMBL/GenBank/DDBJ whole genome shotgun (WGS) entry which is preliminary data.</text>
</comment>
<evidence type="ECO:0000256" key="6">
    <source>
        <dbReference type="ARBA" id="ARBA00023136"/>
    </source>
</evidence>
<feature type="transmembrane region" description="Helical" evidence="12">
    <location>
        <begin position="420"/>
        <end position="442"/>
    </location>
</feature>
<dbReference type="GO" id="GO:0038039">
    <property type="term" value="C:G protein-coupled receptor heterodimeric complex"/>
    <property type="evidence" value="ECO:0007669"/>
    <property type="project" value="TreeGrafter"/>
</dbReference>
<feature type="transmembrane region" description="Helical" evidence="12">
    <location>
        <begin position="70"/>
        <end position="97"/>
    </location>
</feature>
<keyword evidence="3 12" id="KW-0812">Transmembrane</keyword>
<feature type="compositionally biased region" description="Basic and acidic residues" evidence="11">
    <location>
        <begin position="854"/>
        <end position="869"/>
    </location>
</feature>
<evidence type="ECO:0000259" key="13">
    <source>
        <dbReference type="PROSITE" id="PS50259"/>
    </source>
</evidence>
<keyword evidence="10" id="KW-0175">Coiled coil</keyword>
<evidence type="ECO:0000256" key="1">
    <source>
        <dbReference type="ARBA" id="ARBA00004141"/>
    </source>
</evidence>
<reference evidence="14" key="1">
    <citation type="submission" date="2020-10" db="EMBL/GenBank/DDBJ databases">
        <title>Feather gene expression reveals the developmental basis of iridescence in African starlings.</title>
        <authorList>
            <person name="Rubenstein D.R."/>
        </authorList>
    </citation>
    <scope>NUCLEOTIDE SEQUENCE</scope>
    <source>
        <strain evidence="14">SS15</strain>
        <tissue evidence="14">Liver</tissue>
    </source>
</reference>
<keyword evidence="5" id="KW-0297">G-protein coupled receptor</keyword>
<evidence type="ECO:0000256" key="4">
    <source>
        <dbReference type="ARBA" id="ARBA00022989"/>
    </source>
</evidence>
<dbReference type="Proteomes" id="UP000618051">
    <property type="component" value="Unassembled WGS sequence"/>
</dbReference>
<dbReference type="GO" id="GO:0004965">
    <property type="term" value="F:G protein-coupled GABA receptor activity"/>
    <property type="evidence" value="ECO:0007669"/>
    <property type="project" value="InterPro"/>
</dbReference>
<evidence type="ECO:0000313" key="15">
    <source>
        <dbReference type="EMBL" id="KAI1242239.1"/>
    </source>
</evidence>
<keyword evidence="4 12" id="KW-1133">Transmembrane helix</keyword>
<dbReference type="PROSITE" id="PS50259">
    <property type="entry name" value="G_PROTEIN_RECEP_F3_4"/>
    <property type="match status" value="1"/>
</dbReference>
<proteinExistence type="inferred from homology"/>
<reference evidence="15 16" key="2">
    <citation type="journal article" date="2021" name="J. Hered.">
        <title>Feather Gene Expression Elucidates the Developmental Basis of Plumage Iridescence in African Starlings.</title>
        <authorList>
            <person name="Rubenstein D.R."/>
            <person name="Corvelo A."/>
            <person name="MacManes M.D."/>
            <person name="Maia R."/>
            <person name="Narzisi G."/>
            <person name="Rousaki A."/>
            <person name="Vandenabeele P."/>
            <person name="Shawkey M.D."/>
            <person name="Solomon J."/>
        </authorList>
    </citation>
    <scope>NUCLEOTIDE SEQUENCE [LARGE SCALE GENOMIC DNA]</scope>
    <source>
        <strain evidence="15">SS15</strain>
    </source>
</reference>
<feature type="coiled-coil region" evidence="10">
    <location>
        <begin position="488"/>
        <end position="522"/>
    </location>
</feature>
<feature type="region of interest" description="Disordered" evidence="11">
    <location>
        <begin position="845"/>
        <end position="884"/>
    </location>
</feature>
<feature type="transmembrane region" description="Helical" evidence="12">
    <location>
        <begin position="391"/>
        <end position="414"/>
    </location>
</feature>
<keyword evidence="16" id="KW-1185">Reference proteome</keyword>
<reference evidence="15" key="3">
    <citation type="submission" date="2022-01" db="EMBL/GenBank/DDBJ databases">
        <authorList>
            <person name="Rubenstein D.R."/>
        </authorList>
    </citation>
    <scope>NUCLEOTIDE SEQUENCE</scope>
    <source>
        <strain evidence="15">SS15</strain>
        <tissue evidence="15">Liver</tissue>
    </source>
</reference>
<evidence type="ECO:0000313" key="14">
    <source>
        <dbReference type="EMBL" id="KAG0114539.1"/>
    </source>
</evidence>